<protein>
    <submittedName>
        <fullName evidence="2">Dihydrodipicolinate reductase</fullName>
    </submittedName>
</protein>
<dbReference type="EMBL" id="CP122537">
    <property type="protein sequence ID" value="WGH79808.1"/>
    <property type="molecule type" value="Genomic_DNA"/>
</dbReference>
<gene>
    <name evidence="2" type="ORF">P8627_05980</name>
</gene>
<organism evidence="2 3">
    <name type="scientific">Jannaschia ovalis</name>
    <dbReference type="NCBI Taxonomy" id="3038773"/>
    <lineage>
        <taxon>Bacteria</taxon>
        <taxon>Pseudomonadati</taxon>
        <taxon>Pseudomonadota</taxon>
        <taxon>Alphaproteobacteria</taxon>
        <taxon>Rhodobacterales</taxon>
        <taxon>Roseobacteraceae</taxon>
        <taxon>Jannaschia</taxon>
    </lineage>
</organism>
<sequence>MRLILALLLLLPAPALAFERVTDRAAFLSLVEGKRLTGDGVSLQVGRDGSIAGRGFGFRVSGGWDWREGYFCRTLDTVIRDFPLNCQLVAVRGDTVRFVADRGAGDVADLRIR</sequence>
<evidence type="ECO:0000313" key="2">
    <source>
        <dbReference type="EMBL" id="WGH79808.1"/>
    </source>
</evidence>
<name>A0ABY8LER4_9RHOB</name>
<accession>A0ABY8LER4</accession>
<evidence type="ECO:0000313" key="3">
    <source>
        <dbReference type="Proteomes" id="UP001243420"/>
    </source>
</evidence>
<proteinExistence type="predicted"/>
<feature type="chain" id="PRO_5047470478" evidence="1">
    <location>
        <begin position="18"/>
        <end position="113"/>
    </location>
</feature>
<dbReference type="RefSeq" id="WP_279966768.1">
    <property type="nucleotide sequence ID" value="NZ_CP122537.1"/>
</dbReference>
<keyword evidence="3" id="KW-1185">Reference proteome</keyword>
<feature type="signal peptide" evidence="1">
    <location>
        <begin position="1"/>
        <end position="17"/>
    </location>
</feature>
<evidence type="ECO:0000256" key="1">
    <source>
        <dbReference type="SAM" id="SignalP"/>
    </source>
</evidence>
<reference evidence="2 3" key="1">
    <citation type="submission" date="2023-04" db="EMBL/GenBank/DDBJ databases">
        <title>Jannaschia ovalis sp. nov., a marine bacterium isolated from sea tidal flat.</title>
        <authorList>
            <person name="Kwon D.Y."/>
            <person name="Kim J.-J."/>
        </authorList>
    </citation>
    <scope>NUCLEOTIDE SEQUENCE [LARGE SCALE GENOMIC DNA]</scope>
    <source>
        <strain evidence="2 3">GRR-S6-38</strain>
    </source>
</reference>
<dbReference type="Proteomes" id="UP001243420">
    <property type="component" value="Chromosome"/>
</dbReference>
<keyword evidence="1" id="KW-0732">Signal</keyword>